<dbReference type="Proteomes" id="UP001163835">
    <property type="component" value="Unassembled WGS sequence"/>
</dbReference>
<comment type="caution">
    <text evidence="1">The sequence shown here is derived from an EMBL/GenBank/DDBJ whole genome shotgun (WGS) entry which is preliminary data.</text>
</comment>
<protein>
    <submittedName>
        <fullName evidence="1">Uncharacterized protein</fullName>
    </submittedName>
</protein>
<evidence type="ECO:0000313" key="1">
    <source>
        <dbReference type="EMBL" id="KAJ3807817.1"/>
    </source>
</evidence>
<evidence type="ECO:0000313" key="2">
    <source>
        <dbReference type="Proteomes" id="UP001163835"/>
    </source>
</evidence>
<keyword evidence="2" id="KW-1185">Reference proteome</keyword>
<accession>A0ACC1TT59</accession>
<proteinExistence type="predicted"/>
<sequence length="334" mass="37280">MSTLTTQAIAETLGTVQLGVLFSTFLFGILFMQWVTYFTSKFNDGWTIRGLVYWIIILDITHVAISWEYLWMYTVSNFGNAATLYAAHWQYDSGPIFIVLTAAPTQFFLINRTRRMLALQHPYLANAIFAFTCTLGFVQVFMGLFMSGSLLALDASGSATTEGYTKFVPIAVAWESVAIATDMTVMISLVATLLYRRTGFRQTDWMVYNLILVAIECAFPVTLFTIGHITGVVASPTTAIHQLFAWSQARLYSNTLFLNLNERKKLRRGHDGTGKSTFKFQELNFVTGNDRSAVRNMGGGGPQVRVDVTREEDFGMESMSNTVKDADLKPVASV</sequence>
<organism evidence="1 2">
    <name type="scientific">Lentinula aff. lateritia</name>
    <dbReference type="NCBI Taxonomy" id="2804960"/>
    <lineage>
        <taxon>Eukaryota</taxon>
        <taxon>Fungi</taxon>
        <taxon>Dikarya</taxon>
        <taxon>Basidiomycota</taxon>
        <taxon>Agaricomycotina</taxon>
        <taxon>Agaricomycetes</taxon>
        <taxon>Agaricomycetidae</taxon>
        <taxon>Agaricales</taxon>
        <taxon>Marasmiineae</taxon>
        <taxon>Omphalotaceae</taxon>
        <taxon>Lentinula</taxon>
    </lineage>
</organism>
<name>A0ACC1TT59_9AGAR</name>
<reference evidence="1" key="1">
    <citation type="submission" date="2022-09" db="EMBL/GenBank/DDBJ databases">
        <title>A Global Phylogenomic Analysis of the Shiitake Genus Lentinula.</title>
        <authorList>
            <consortium name="DOE Joint Genome Institute"/>
            <person name="Sierra-Patev S."/>
            <person name="Min B."/>
            <person name="Naranjo-Ortiz M."/>
            <person name="Looney B."/>
            <person name="Konkel Z."/>
            <person name="Slot J.C."/>
            <person name="Sakamoto Y."/>
            <person name="Steenwyk J.L."/>
            <person name="Rokas A."/>
            <person name="Carro J."/>
            <person name="Camarero S."/>
            <person name="Ferreira P."/>
            <person name="Molpeceres G."/>
            <person name="Ruiz-Duenas F.J."/>
            <person name="Serrano A."/>
            <person name="Henrissat B."/>
            <person name="Drula E."/>
            <person name="Hughes K.W."/>
            <person name="Mata J.L."/>
            <person name="Ishikawa N.K."/>
            <person name="Vargas-Isla R."/>
            <person name="Ushijima S."/>
            <person name="Smith C.A."/>
            <person name="Ahrendt S."/>
            <person name="Andreopoulos W."/>
            <person name="He G."/>
            <person name="Labutti K."/>
            <person name="Lipzen A."/>
            <person name="Ng V."/>
            <person name="Riley R."/>
            <person name="Sandor L."/>
            <person name="Barry K."/>
            <person name="Martinez A.T."/>
            <person name="Xiao Y."/>
            <person name="Gibbons J.G."/>
            <person name="Terashima K."/>
            <person name="Grigoriev I.V."/>
            <person name="Hibbett D.S."/>
        </authorList>
    </citation>
    <scope>NUCLEOTIDE SEQUENCE</scope>
    <source>
        <strain evidence="1">TMI1499</strain>
    </source>
</reference>
<gene>
    <name evidence="1" type="ORF">F5876DRAFT_79369</name>
</gene>
<dbReference type="EMBL" id="MU795273">
    <property type="protein sequence ID" value="KAJ3807817.1"/>
    <property type="molecule type" value="Genomic_DNA"/>
</dbReference>